<dbReference type="Gene3D" id="3.40.50.12780">
    <property type="entry name" value="N-terminal domain of ligase-like"/>
    <property type="match status" value="1"/>
</dbReference>
<dbReference type="PROSITE" id="PS00455">
    <property type="entry name" value="AMP_BINDING"/>
    <property type="match status" value="1"/>
</dbReference>
<keyword evidence="5" id="KW-1185">Reference proteome</keyword>
<dbReference type="RefSeq" id="XP_040778022.1">
    <property type="nucleotide sequence ID" value="XM_040922546.1"/>
</dbReference>
<accession>A0A9P5CRA0</accession>
<feature type="domain" description="AMP-dependent synthetase/ligase" evidence="3">
    <location>
        <begin position="46"/>
        <end position="341"/>
    </location>
</feature>
<comment type="caution">
    <text evidence="4">The sequence shown here is derived from an EMBL/GenBank/DDBJ whole genome shotgun (WGS) entry which is preliminary data.</text>
</comment>
<dbReference type="PANTHER" id="PTHR43439:SF2">
    <property type="entry name" value="ENZYME, PUTATIVE (JCVI)-RELATED"/>
    <property type="match status" value="1"/>
</dbReference>
<evidence type="ECO:0000256" key="1">
    <source>
        <dbReference type="ARBA" id="ARBA00022450"/>
    </source>
</evidence>
<proteinExistence type="predicted"/>
<reference evidence="4" key="1">
    <citation type="journal article" date="2020" name="Phytopathology">
        <title>Genome sequence of the chestnut blight fungus Cryphonectria parasitica EP155: A fundamental resource for an archetypical invasive plant pathogen.</title>
        <authorList>
            <person name="Crouch J.A."/>
            <person name="Dawe A."/>
            <person name="Aerts A."/>
            <person name="Barry K."/>
            <person name="Churchill A.C.L."/>
            <person name="Grimwood J."/>
            <person name="Hillman B."/>
            <person name="Milgroom M.G."/>
            <person name="Pangilinan J."/>
            <person name="Smith M."/>
            <person name="Salamov A."/>
            <person name="Schmutz J."/>
            <person name="Yadav J."/>
            <person name="Grigoriev I.V."/>
            <person name="Nuss D."/>
        </authorList>
    </citation>
    <scope>NUCLEOTIDE SEQUENCE</scope>
    <source>
        <strain evidence="4">EP155</strain>
    </source>
</reference>
<evidence type="ECO:0000313" key="5">
    <source>
        <dbReference type="Proteomes" id="UP000803844"/>
    </source>
</evidence>
<gene>
    <name evidence="4" type="ORF">M406DRAFT_350388</name>
</gene>
<dbReference type="InterPro" id="IPR042099">
    <property type="entry name" value="ANL_N_sf"/>
</dbReference>
<organism evidence="4 5">
    <name type="scientific">Cryphonectria parasitica (strain ATCC 38755 / EP155)</name>
    <dbReference type="NCBI Taxonomy" id="660469"/>
    <lineage>
        <taxon>Eukaryota</taxon>
        <taxon>Fungi</taxon>
        <taxon>Dikarya</taxon>
        <taxon>Ascomycota</taxon>
        <taxon>Pezizomycotina</taxon>
        <taxon>Sordariomycetes</taxon>
        <taxon>Sordariomycetidae</taxon>
        <taxon>Diaporthales</taxon>
        <taxon>Cryphonectriaceae</taxon>
        <taxon>Cryphonectria-Endothia species complex</taxon>
        <taxon>Cryphonectria</taxon>
    </lineage>
</organism>
<dbReference type="Proteomes" id="UP000803844">
    <property type="component" value="Unassembled WGS sequence"/>
</dbReference>
<dbReference type="PANTHER" id="PTHR43439">
    <property type="entry name" value="PHENYLACETATE-COENZYME A LIGASE"/>
    <property type="match status" value="1"/>
</dbReference>
<dbReference type="Pfam" id="PF23562">
    <property type="entry name" value="AMP-binding_C_3"/>
    <property type="match status" value="1"/>
</dbReference>
<evidence type="ECO:0000256" key="2">
    <source>
        <dbReference type="ARBA" id="ARBA00022553"/>
    </source>
</evidence>
<dbReference type="SUPFAM" id="SSF56801">
    <property type="entry name" value="Acetyl-CoA synthetase-like"/>
    <property type="match status" value="1"/>
</dbReference>
<sequence>MWKDGKDFPADCGRRLLPAYIDQRAREEPNSPWCSLPIDDYDLSKGFEDISIGRFANAINKLAWFIDSTIGKSTSFETVAYLGVADIRYHMIQMAVCKTGHKVLFSSQVNSKAVHLSLMEQTDCKAFLSALGVHVRDILADRPMKHAVIPELDDLLDADEVPHWPYTKTYEEAEHDPYVVLHTSGTTGDPKPIVWNHRFMATQDRQLLLDDVQGRKHCLLLTHPGEGVRYLLNTSPAHAISAGFMMCLSVFGRAIVIPGFRHHGVSPSDLCQILPQAKVTKGIMTPWMMEDLSRRPDAGDFIRPFEHVCFGGAVLSKFAASVWAKHTKIQNAWGATESLFAPQLEADNEDFEYNYFDVFTEGYEFRHVENADYVSEEGLAQELYEFVMVITEKSAPIASWHARQDIDPSTSSPPYPEWRTGDLWTPHPDPAKAKFAWKFVCRKDDLISFSTGVNGHPGPIERSIISHPKARAAILVGAMHQQPLALIELTEGVPVSRDLAVDIWNQAIQPANEKAQMHIRVAKTHVLLVPAGEFVRTAKGSTVRKLTEAKFKEAIDEVYERFGDKWQDAKDRYGSISQETSITVEISTDGEATEKGA</sequence>
<dbReference type="InterPro" id="IPR051414">
    <property type="entry name" value="Adenylate-forming_Reductase"/>
</dbReference>
<dbReference type="OrthoDB" id="429813at2759"/>
<keyword evidence="2" id="KW-0597">Phosphoprotein</keyword>
<dbReference type="Pfam" id="PF00501">
    <property type="entry name" value="AMP-binding"/>
    <property type="match status" value="1"/>
</dbReference>
<evidence type="ECO:0000313" key="4">
    <source>
        <dbReference type="EMBL" id="KAF3767061.1"/>
    </source>
</evidence>
<protein>
    <submittedName>
        <fullName evidence="4">Acetyl-CoA synthetase-like protein</fullName>
    </submittedName>
</protein>
<evidence type="ECO:0000259" key="3">
    <source>
        <dbReference type="Pfam" id="PF00501"/>
    </source>
</evidence>
<dbReference type="EMBL" id="MU032346">
    <property type="protein sequence ID" value="KAF3767061.1"/>
    <property type="molecule type" value="Genomic_DNA"/>
</dbReference>
<dbReference type="GeneID" id="63839675"/>
<keyword evidence="1" id="KW-0596">Phosphopantetheine</keyword>
<dbReference type="AlphaFoldDB" id="A0A9P5CRA0"/>
<name>A0A9P5CRA0_CRYP1</name>
<dbReference type="InterPro" id="IPR020845">
    <property type="entry name" value="AMP-binding_CS"/>
</dbReference>
<dbReference type="InterPro" id="IPR000873">
    <property type="entry name" value="AMP-dep_synth/lig_dom"/>
</dbReference>